<evidence type="ECO:0000313" key="7">
    <source>
        <dbReference type="Proteomes" id="UP000075950"/>
    </source>
</evidence>
<feature type="domain" description="HTH lysR-type" evidence="5">
    <location>
        <begin position="4"/>
        <end position="60"/>
    </location>
</feature>
<gene>
    <name evidence="6" type="ORF">A2T55_02215</name>
</gene>
<reference evidence="7" key="1">
    <citation type="submission" date="2016-03" db="EMBL/GenBank/DDBJ databases">
        <authorList>
            <person name="Ploux O."/>
        </authorList>
    </citation>
    <scope>NUCLEOTIDE SEQUENCE [LARGE SCALE GENOMIC DNA]</scope>
    <source>
        <strain evidence="7">BS258</strain>
    </source>
</reference>
<evidence type="ECO:0000256" key="1">
    <source>
        <dbReference type="ARBA" id="ARBA00009437"/>
    </source>
</evidence>
<dbReference type="GO" id="GO:0032993">
    <property type="term" value="C:protein-DNA complex"/>
    <property type="evidence" value="ECO:0007669"/>
    <property type="project" value="TreeGrafter"/>
</dbReference>
<keyword evidence="4" id="KW-0804">Transcription</keyword>
<protein>
    <recommendedName>
        <fullName evidence="5">HTH lysR-type domain-containing protein</fullName>
    </recommendedName>
</protein>
<organism evidence="6 7">
    <name type="scientific">Brevibacterium linens</name>
    <dbReference type="NCBI Taxonomy" id="1703"/>
    <lineage>
        <taxon>Bacteria</taxon>
        <taxon>Bacillati</taxon>
        <taxon>Actinomycetota</taxon>
        <taxon>Actinomycetes</taxon>
        <taxon>Micrococcales</taxon>
        <taxon>Brevibacteriaceae</taxon>
        <taxon>Brevibacterium</taxon>
    </lineage>
</organism>
<dbReference type="SUPFAM" id="SSF53850">
    <property type="entry name" value="Periplasmic binding protein-like II"/>
    <property type="match status" value="1"/>
</dbReference>
<dbReference type="InterPro" id="IPR005119">
    <property type="entry name" value="LysR_subst-bd"/>
</dbReference>
<comment type="similarity">
    <text evidence="1">Belongs to the LysR transcriptional regulatory family.</text>
</comment>
<dbReference type="InterPro" id="IPR036388">
    <property type="entry name" value="WH-like_DNA-bd_sf"/>
</dbReference>
<evidence type="ECO:0000256" key="2">
    <source>
        <dbReference type="ARBA" id="ARBA00023015"/>
    </source>
</evidence>
<dbReference type="Pfam" id="PF03466">
    <property type="entry name" value="LysR_substrate"/>
    <property type="match status" value="1"/>
</dbReference>
<dbReference type="RefSeq" id="WP_062860628.1">
    <property type="nucleotide sequence ID" value="NZ_CP014869.1"/>
</dbReference>
<name>A0A144M7I1_BRELN</name>
<dbReference type="InterPro" id="IPR000847">
    <property type="entry name" value="LysR_HTH_N"/>
</dbReference>
<dbReference type="PROSITE" id="PS50931">
    <property type="entry name" value="HTH_LYSR"/>
    <property type="match status" value="1"/>
</dbReference>
<sequence length="300" mass="32136">MAEPSLKRLQYFIALAEHGKFQLAADAVNISQPALSAELKRLEDFVGKPLFHRSPVTKLTAAGEALLPYAKSAVGAAHRFNEYAVAVNTGAPTSISIGTVATFLHRGLPQTITDFSAEHPNILVTTEEATSAAQSDMLLGHDIDIACGHMPLQHPDLACTPAARESFWLCAPAESPITTIAEAVDSPFVIFRKSASPIYHDNVVGICRTHGFEPQIHHQTASWSAAVEMVAHGLGVSLVPSPVALSYRSDERLTFTRVGTRPNAPQAWITVRREDQSSLIGDLALDLVAASESMADPVGD</sequence>
<accession>A0A144M7I1</accession>
<dbReference type="EMBL" id="CP014869">
    <property type="protein sequence ID" value="AMT92757.1"/>
    <property type="molecule type" value="Genomic_DNA"/>
</dbReference>
<dbReference type="KEGG" id="bly:A2T55_02215"/>
<evidence type="ECO:0000313" key="6">
    <source>
        <dbReference type="EMBL" id="AMT92757.1"/>
    </source>
</evidence>
<keyword evidence="3" id="KW-0238">DNA-binding</keyword>
<dbReference type="AlphaFoldDB" id="A0A144M7I1"/>
<dbReference type="InterPro" id="IPR036390">
    <property type="entry name" value="WH_DNA-bd_sf"/>
</dbReference>
<dbReference type="SUPFAM" id="SSF46785">
    <property type="entry name" value="Winged helix' DNA-binding domain"/>
    <property type="match status" value="1"/>
</dbReference>
<dbReference type="Pfam" id="PF00126">
    <property type="entry name" value="HTH_1"/>
    <property type="match status" value="1"/>
</dbReference>
<dbReference type="Gene3D" id="3.40.190.10">
    <property type="entry name" value="Periplasmic binding protein-like II"/>
    <property type="match status" value="2"/>
</dbReference>
<proteinExistence type="inferred from homology"/>
<evidence type="ECO:0000259" key="5">
    <source>
        <dbReference type="PROSITE" id="PS50931"/>
    </source>
</evidence>
<dbReference type="PANTHER" id="PTHR30346">
    <property type="entry name" value="TRANSCRIPTIONAL DUAL REGULATOR HCAR-RELATED"/>
    <property type="match status" value="1"/>
</dbReference>
<dbReference type="Proteomes" id="UP000075950">
    <property type="component" value="Chromosome"/>
</dbReference>
<dbReference type="GO" id="GO:0003677">
    <property type="term" value="F:DNA binding"/>
    <property type="evidence" value="ECO:0007669"/>
    <property type="project" value="UniProtKB-KW"/>
</dbReference>
<evidence type="ECO:0000256" key="4">
    <source>
        <dbReference type="ARBA" id="ARBA00023163"/>
    </source>
</evidence>
<dbReference type="PRINTS" id="PR00039">
    <property type="entry name" value="HTHLYSR"/>
</dbReference>
<dbReference type="GO" id="GO:0003700">
    <property type="term" value="F:DNA-binding transcription factor activity"/>
    <property type="evidence" value="ECO:0007669"/>
    <property type="project" value="InterPro"/>
</dbReference>
<evidence type="ECO:0000256" key="3">
    <source>
        <dbReference type="ARBA" id="ARBA00023125"/>
    </source>
</evidence>
<dbReference type="PANTHER" id="PTHR30346:SF0">
    <property type="entry name" value="HCA OPERON TRANSCRIPTIONAL ACTIVATOR HCAR"/>
    <property type="match status" value="1"/>
</dbReference>
<keyword evidence="2" id="KW-0805">Transcription regulation</keyword>
<dbReference type="Gene3D" id="1.10.10.10">
    <property type="entry name" value="Winged helix-like DNA-binding domain superfamily/Winged helix DNA-binding domain"/>
    <property type="match status" value="1"/>
</dbReference>